<dbReference type="EMBL" id="JALLAZ020000854">
    <property type="protein sequence ID" value="KAL3786069.1"/>
    <property type="molecule type" value="Genomic_DNA"/>
</dbReference>
<gene>
    <name evidence="1" type="ORF">ACHAW5_007995</name>
</gene>
<organism evidence="1 2">
    <name type="scientific">Stephanodiscus triporus</name>
    <dbReference type="NCBI Taxonomy" id="2934178"/>
    <lineage>
        <taxon>Eukaryota</taxon>
        <taxon>Sar</taxon>
        <taxon>Stramenopiles</taxon>
        <taxon>Ochrophyta</taxon>
        <taxon>Bacillariophyta</taxon>
        <taxon>Coscinodiscophyceae</taxon>
        <taxon>Thalassiosirophycidae</taxon>
        <taxon>Stephanodiscales</taxon>
        <taxon>Stephanodiscaceae</taxon>
        <taxon>Stephanodiscus</taxon>
    </lineage>
</organism>
<dbReference type="AlphaFoldDB" id="A0ABD3PDD7"/>
<sequence>MYKYTCTKEIVGYSVPFQPLIFSPHPSPA</sequence>
<comment type="caution">
    <text evidence="1">The sequence shown here is derived from an EMBL/GenBank/DDBJ whole genome shotgun (WGS) entry which is preliminary data.</text>
</comment>
<protein>
    <submittedName>
        <fullName evidence="1">Uncharacterized protein</fullName>
    </submittedName>
</protein>
<keyword evidence="2" id="KW-1185">Reference proteome</keyword>
<accession>A0ABD3PDD7</accession>
<reference evidence="1 2" key="1">
    <citation type="submission" date="2024-10" db="EMBL/GenBank/DDBJ databases">
        <title>Updated reference genomes for cyclostephanoid diatoms.</title>
        <authorList>
            <person name="Roberts W.R."/>
            <person name="Alverson A.J."/>
        </authorList>
    </citation>
    <scope>NUCLEOTIDE SEQUENCE [LARGE SCALE GENOMIC DNA]</scope>
    <source>
        <strain evidence="1 2">AJA276-08</strain>
    </source>
</reference>
<proteinExistence type="predicted"/>
<evidence type="ECO:0000313" key="1">
    <source>
        <dbReference type="EMBL" id="KAL3786069.1"/>
    </source>
</evidence>
<dbReference type="Proteomes" id="UP001530315">
    <property type="component" value="Unassembled WGS sequence"/>
</dbReference>
<evidence type="ECO:0000313" key="2">
    <source>
        <dbReference type="Proteomes" id="UP001530315"/>
    </source>
</evidence>
<name>A0ABD3PDD7_9STRA</name>